<gene>
    <name evidence="1" type="ORF">BV25DRAFT_1868503</name>
</gene>
<evidence type="ECO:0000313" key="1">
    <source>
        <dbReference type="EMBL" id="KAI0065695.1"/>
    </source>
</evidence>
<organism evidence="1 2">
    <name type="scientific">Artomyces pyxidatus</name>
    <dbReference type="NCBI Taxonomy" id="48021"/>
    <lineage>
        <taxon>Eukaryota</taxon>
        <taxon>Fungi</taxon>
        <taxon>Dikarya</taxon>
        <taxon>Basidiomycota</taxon>
        <taxon>Agaricomycotina</taxon>
        <taxon>Agaricomycetes</taxon>
        <taxon>Russulales</taxon>
        <taxon>Auriscalpiaceae</taxon>
        <taxon>Artomyces</taxon>
    </lineage>
</organism>
<dbReference type="Proteomes" id="UP000814140">
    <property type="component" value="Unassembled WGS sequence"/>
</dbReference>
<reference evidence="1" key="2">
    <citation type="journal article" date="2022" name="New Phytol.">
        <title>Evolutionary transition to the ectomycorrhizal habit in the genomes of a hyperdiverse lineage of mushroom-forming fungi.</title>
        <authorList>
            <person name="Looney B."/>
            <person name="Miyauchi S."/>
            <person name="Morin E."/>
            <person name="Drula E."/>
            <person name="Courty P.E."/>
            <person name="Kohler A."/>
            <person name="Kuo A."/>
            <person name="LaButti K."/>
            <person name="Pangilinan J."/>
            <person name="Lipzen A."/>
            <person name="Riley R."/>
            <person name="Andreopoulos W."/>
            <person name="He G."/>
            <person name="Johnson J."/>
            <person name="Nolan M."/>
            <person name="Tritt A."/>
            <person name="Barry K.W."/>
            <person name="Grigoriev I.V."/>
            <person name="Nagy L.G."/>
            <person name="Hibbett D."/>
            <person name="Henrissat B."/>
            <person name="Matheny P.B."/>
            <person name="Labbe J."/>
            <person name="Martin F.M."/>
        </authorList>
    </citation>
    <scope>NUCLEOTIDE SEQUENCE</scope>
    <source>
        <strain evidence="1">HHB10654</strain>
    </source>
</reference>
<evidence type="ECO:0000313" key="2">
    <source>
        <dbReference type="Proteomes" id="UP000814140"/>
    </source>
</evidence>
<name>A0ACB8TBJ7_9AGAM</name>
<comment type="caution">
    <text evidence="1">The sequence shown here is derived from an EMBL/GenBank/DDBJ whole genome shotgun (WGS) entry which is preliminary data.</text>
</comment>
<accession>A0ACB8TBJ7</accession>
<protein>
    <submittedName>
        <fullName evidence="1">Uncharacterized protein</fullName>
    </submittedName>
</protein>
<sequence>MFRGAALFAFTLLSVASAQQAGTSTAEVHPTLTTQTCTKSGGCTTNNQAIVLDGNWRWLHVVGGYTNCYTGNTWNTTVCTSPTACATNCALDGAAYSSTYGITTSGNALTLDFVTGSNVGSRVYLMASNTEYQMFKLLNQEFAFDVDMSNLPCGLNGAVYLTEMDADGGMAKFPTNKAGAQYGTGYCDAQCPKDLKFINGLANMVNWTGQANDANSGTGAYGTCCSEMDIWEANVNAAAFTPHPCSVQGQTQCSGTQCGAGSDRYSGVCDADGCDFNSYRMGNTGFLGAGKTVDTTKKFTVVTQFITADNTSTGALTEIRRLYVQNGVVIQNSVANIPGIPADNSITDSFCAAQKTTFGDQNYFATKGGLTQMGTAMKTGMVLALSIWDDHTADMLWLDSDYPANASTSTPGIARGPCAPTSGVPATVESTNAGASVTYSNIKWGDIGSTYTGTPGTPSGPSSSSTGPSSTVSSSSPVTSPTGGSVAEWGQCGGINYNGPTACASPFTCHVLNSYYSQCY</sequence>
<proteinExistence type="predicted"/>
<dbReference type="EMBL" id="MU277194">
    <property type="protein sequence ID" value="KAI0065695.1"/>
    <property type="molecule type" value="Genomic_DNA"/>
</dbReference>
<keyword evidence="2" id="KW-1185">Reference proteome</keyword>
<reference evidence="1" key="1">
    <citation type="submission" date="2021-03" db="EMBL/GenBank/DDBJ databases">
        <authorList>
            <consortium name="DOE Joint Genome Institute"/>
            <person name="Ahrendt S."/>
            <person name="Looney B.P."/>
            <person name="Miyauchi S."/>
            <person name="Morin E."/>
            <person name="Drula E."/>
            <person name="Courty P.E."/>
            <person name="Chicoki N."/>
            <person name="Fauchery L."/>
            <person name="Kohler A."/>
            <person name="Kuo A."/>
            <person name="Labutti K."/>
            <person name="Pangilinan J."/>
            <person name="Lipzen A."/>
            <person name="Riley R."/>
            <person name="Andreopoulos W."/>
            <person name="He G."/>
            <person name="Johnson J."/>
            <person name="Barry K.W."/>
            <person name="Grigoriev I.V."/>
            <person name="Nagy L."/>
            <person name="Hibbett D."/>
            <person name="Henrissat B."/>
            <person name="Matheny P.B."/>
            <person name="Labbe J."/>
            <person name="Martin F."/>
        </authorList>
    </citation>
    <scope>NUCLEOTIDE SEQUENCE</scope>
    <source>
        <strain evidence="1">HHB10654</strain>
    </source>
</reference>